<name>A0A803Q257_CANSA</name>
<dbReference type="EMBL" id="UZAU01000661">
    <property type="status" value="NOT_ANNOTATED_CDS"/>
    <property type="molecule type" value="Genomic_DNA"/>
</dbReference>
<proteinExistence type="predicted"/>
<dbReference type="Proteomes" id="UP000596661">
    <property type="component" value="Chromosome 7"/>
</dbReference>
<reference evidence="1" key="1">
    <citation type="submission" date="2018-11" db="EMBL/GenBank/DDBJ databases">
        <authorList>
            <person name="Grassa J C."/>
        </authorList>
    </citation>
    <scope>NUCLEOTIDE SEQUENCE [LARGE SCALE GENOMIC DNA]</scope>
</reference>
<dbReference type="Gramene" id="evm.model.07.1314">
    <property type="protein sequence ID" value="cds.evm.model.07.1314"/>
    <property type="gene ID" value="evm.TU.07.1314"/>
</dbReference>
<evidence type="ECO:0000313" key="2">
    <source>
        <dbReference type="Proteomes" id="UP000596661"/>
    </source>
</evidence>
<reference evidence="1" key="2">
    <citation type="submission" date="2021-03" db="UniProtKB">
        <authorList>
            <consortium name="EnsemblPlants"/>
        </authorList>
    </citation>
    <scope>IDENTIFICATION</scope>
</reference>
<protein>
    <submittedName>
        <fullName evidence="1">Uncharacterized protein</fullName>
    </submittedName>
</protein>
<organism evidence="1 2">
    <name type="scientific">Cannabis sativa</name>
    <name type="common">Hemp</name>
    <name type="synonym">Marijuana</name>
    <dbReference type="NCBI Taxonomy" id="3483"/>
    <lineage>
        <taxon>Eukaryota</taxon>
        <taxon>Viridiplantae</taxon>
        <taxon>Streptophyta</taxon>
        <taxon>Embryophyta</taxon>
        <taxon>Tracheophyta</taxon>
        <taxon>Spermatophyta</taxon>
        <taxon>Magnoliopsida</taxon>
        <taxon>eudicotyledons</taxon>
        <taxon>Gunneridae</taxon>
        <taxon>Pentapetalae</taxon>
        <taxon>rosids</taxon>
        <taxon>fabids</taxon>
        <taxon>Rosales</taxon>
        <taxon>Cannabaceae</taxon>
        <taxon>Cannabis</taxon>
    </lineage>
</organism>
<dbReference type="AlphaFoldDB" id="A0A803Q257"/>
<sequence length="146" mass="16267">MTDELGVNSDNDPMRPSENVLISPEESHEHLTQDLRQVCSNLDNFSRVQCVEGKFFEFLGRTNSLVNFPKTGVNVVLFLGAPSSGFMCRLHLLLSLDFRYLCRLSGFHERGLARPPGAIPAEEVMFVSFEAVATEDVFLASDNEAL</sequence>
<dbReference type="EnsemblPlants" id="evm.model.07.1314">
    <property type="protein sequence ID" value="cds.evm.model.07.1314"/>
    <property type="gene ID" value="evm.TU.07.1314"/>
</dbReference>
<keyword evidence="2" id="KW-1185">Reference proteome</keyword>
<evidence type="ECO:0000313" key="1">
    <source>
        <dbReference type="EnsemblPlants" id="cds.evm.model.07.1314"/>
    </source>
</evidence>
<accession>A0A803Q257</accession>